<dbReference type="EMBL" id="JABXXR010000001">
    <property type="protein sequence ID" value="NVN38950.1"/>
    <property type="molecule type" value="Genomic_DNA"/>
</dbReference>
<feature type="region of interest" description="Disordered" evidence="2">
    <location>
        <begin position="198"/>
        <end position="217"/>
    </location>
</feature>
<dbReference type="InterPro" id="IPR013658">
    <property type="entry name" value="SGL"/>
</dbReference>
<comment type="caution">
    <text evidence="5">The sequence shown here is derived from an EMBL/GenBank/DDBJ whole genome shotgun (WGS) entry which is preliminary data.</text>
</comment>
<dbReference type="Pfam" id="PF08450">
    <property type="entry name" value="SGL"/>
    <property type="match status" value="1"/>
</dbReference>
<organism evidence="5 6">
    <name type="scientific">Ameyamaea chiangmaiensis</name>
    <dbReference type="NCBI Taxonomy" id="442969"/>
    <lineage>
        <taxon>Bacteria</taxon>
        <taxon>Pseudomonadati</taxon>
        <taxon>Pseudomonadota</taxon>
        <taxon>Alphaproteobacteria</taxon>
        <taxon>Acetobacterales</taxon>
        <taxon>Acetobacteraceae</taxon>
        <taxon>Ameyamaea</taxon>
    </lineage>
</organism>
<reference evidence="5 6" key="1">
    <citation type="submission" date="2020-06" db="EMBL/GenBank/DDBJ databases">
        <title>Description of novel acetic acid bacteria.</title>
        <authorList>
            <person name="Sombolestani A."/>
        </authorList>
    </citation>
    <scope>NUCLEOTIDE SEQUENCE [LARGE SCALE GENOMIC DNA]</scope>
    <source>
        <strain evidence="5 6">LMG 27010</strain>
    </source>
</reference>
<dbReference type="RefSeq" id="WP_176611978.1">
    <property type="nucleotide sequence ID" value="NZ_JABXXR010000001.1"/>
</dbReference>
<dbReference type="Gene3D" id="2.120.10.30">
    <property type="entry name" value="TolB, C-terminal domain"/>
    <property type="match status" value="1"/>
</dbReference>
<gene>
    <name evidence="5" type="ORF">HUK82_00020</name>
</gene>
<dbReference type="AlphaFoldDB" id="A0A850P8Q8"/>
<proteinExistence type="predicted"/>
<protein>
    <submittedName>
        <fullName evidence="5">SMP-30/gluconolactonase/LRE family protein</fullName>
    </submittedName>
</protein>
<evidence type="ECO:0000313" key="6">
    <source>
        <dbReference type="Proteomes" id="UP000585665"/>
    </source>
</evidence>
<keyword evidence="6" id="KW-1185">Reference proteome</keyword>
<evidence type="ECO:0000256" key="2">
    <source>
        <dbReference type="SAM" id="MobiDB-lite"/>
    </source>
</evidence>
<evidence type="ECO:0000256" key="3">
    <source>
        <dbReference type="SAM" id="SignalP"/>
    </source>
</evidence>
<dbReference type="InterPro" id="IPR011042">
    <property type="entry name" value="6-blade_b-propeller_TolB-like"/>
</dbReference>
<evidence type="ECO:0000259" key="4">
    <source>
        <dbReference type="Pfam" id="PF08450"/>
    </source>
</evidence>
<dbReference type="Proteomes" id="UP000585665">
    <property type="component" value="Unassembled WGS sequence"/>
</dbReference>
<dbReference type="InterPro" id="IPR051262">
    <property type="entry name" value="SMP-30/CGR1_Lactonase"/>
</dbReference>
<dbReference type="GO" id="GO:0016787">
    <property type="term" value="F:hydrolase activity"/>
    <property type="evidence" value="ECO:0007669"/>
    <property type="project" value="UniProtKB-KW"/>
</dbReference>
<dbReference type="SUPFAM" id="SSF63829">
    <property type="entry name" value="Calcium-dependent phosphotriesterase"/>
    <property type="match status" value="1"/>
</dbReference>
<accession>A0A850P8Q8</accession>
<evidence type="ECO:0000256" key="1">
    <source>
        <dbReference type="ARBA" id="ARBA00022801"/>
    </source>
</evidence>
<dbReference type="PANTHER" id="PTHR47572">
    <property type="entry name" value="LIPOPROTEIN-RELATED"/>
    <property type="match status" value="1"/>
</dbReference>
<sequence>MQKTVSSRYTLSRRGIMGLTASAVATRFISSASAASPQPPSVVSVPPREWGPGSPPVMYPDPDIIVLDDRFKPYLLGITQLRRVWDKGLWLEGPAWSEQGNYLVFSDVHANRQYRYLWETGAVTVLNGDSGNSNGNAFDFEGRQIIQQDLYRRIIRREHNGVYRVLADSFDGKPLNSPNDMAVHPDGSVWFTDPTYGDTLSEGHPDAAGGPTNPGGRLNPLIGQDQPTLIANQKRELPSNCYRIDKSGRIDLVISGADVPDPNGIAFSPDYRTLYVASTTKGPGTDGPGGQSVIYAFDVEGTKVTHRRVFHDMVIEGVKCPPDGFKVDVDGNLWCGVSGPLGYRGVVVISPDAKVLGRIRLPQLCANLTFAGPKRNMLMMMCGQSIYTLQVQTQGAAPS</sequence>
<dbReference type="PANTHER" id="PTHR47572:SF4">
    <property type="entry name" value="LACTONASE DRP35"/>
    <property type="match status" value="1"/>
</dbReference>
<keyword evidence="3" id="KW-0732">Signal</keyword>
<feature type="domain" description="SMP-30/Gluconolactonase/LRE-like region" evidence="4">
    <location>
        <begin position="92"/>
        <end position="380"/>
    </location>
</feature>
<name>A0A850P8Q8_9PROT</name>
<keyword evidence="1" id="KW-0378">Hydrolase</keyword>
<feature type="signal peptide" evidence="3">
    <location>
        <begin position="1"/>
        <end position="34"/>
    </location>
</feature>
<feature type="chain" id="PRO_5032591348" evidence="3">
    <location>
        <begin position="35"/>
        <end position="399"/>
    </location>
</feature>
<evidence type="ECO:0000313" key="5">
    <source>
        <dbReference type="EMBL" id="NVN38950.1"/>
    </source>
</evidence>